<evidence type="ECO:0000256" key="3">
    <source>
        <dbReference type="ARBA" id="ARBA00009292"/>
    </source>
</evidence>
<dbReference type="InterPro" id="IPR001501">
    <property type="entry name" value="Ni-dep_hyd_lsu"/>
</dbReference>
<sequence length="99" mass="10805">MEGVGFHAAPRGALSHWVVIEDAKIKNYQAVVPSTWNAGPRDADGQIGPYESSLLDTPIADPEKPLEVLRTIHSFDPCIACAIHMVDTEQKEIVKVKAL</sequence>
<accession>A0A3B1BBV9</accession>
<evidence type="ECO:0000256" key="2">
    <source>
        <dbReference type="ARBA" id="ARBA00004196"/>
    </source>
</evidence>
<evidence type="ECO:0000256" key="4">
    <source>
        <dbReference type="ARBA" id="ARBA00022596"/>
    </source>
</evidence>
<dbReference type="AlphaFoldDB" id="A0A3B1BBV9"/>
<comment type="subcellular location">
    <subcellularLocation>
        <location evidence="2">Cell envelope</location>
    </subcellularLocation>
</comment>
<dbReference type="InterPro" id="IPR018194">
    <property type="entry name" value="Ni-dep_hyd_lsu_Ni_BS"/>
</dbReference>
<dbReference type="GO" id="GO:0033748">
    <property type="term" value="F:hydrogenase (acceptor) activity"/>
    <property type="evidence" value="ECO:0007669"/>
    <property type="project" value="UniProtKB-EC"/>
</dbReference>
<comment type="similarity">
    <text evidence="3">Belongs to the [NiFe]/[NiFeSe] hydrogenase large subunit family.</text>
</comment>
<evidence type="ECO:0000313" key="7">
    <source>
        <dbReference type="EMBL" id="VAX11821.1"/>
    </source>
</evidence>
<keyword evidence="4" id="KW-0533">Nickel</keyword>
<dbReference type="InterPro" id="IPR029014">
    <property type="entry name" value="NiFe-Hase_large"/>
</dbReference>
<dbReference type="SUPFAM" id="SSF56762">
    <property type="entry name" value="HydB/Nqo4-like"/>
    <property type="match status" value="1"/>
</dbReference>
<protein>
    <submittedName>
        <fullName evidence="7">Ni/Fe-hydrogenase 2 large subunit HybC</fullName>
        <ecNumber evidence="7">1.12.99.6</ecNumber>
    </submittedName>
</protein>
<comment type="cofactor">
    <cofactor evidence="1">
        <name>Ni(2+)</name>
        <dbReference type="ChEBI" id="CHEBI:49786"/>
    </cofactor>
</comment>
<dbReference type="PROSITE" id="PS00508">
    <property type="entry name" value="NI_HGENASE_L_2"/>
    <property type="match status" value="1"/>
</dbReference>
<proteinExistence type="inferred from homology"/>
<evidence type="ECO:0000256" key="6">
    <source>
        <dbReference type="ARBA" id="ARBA00023002"/>
    </source>
</evidence>
<dbReference type="GO" id="GO:0008901">
    <property type="term" value="F:ferredoxin hydrogenase activity"/>
    <property type="evidence" value="ECO:0007669"/>
    <property type="project" value="InterPro"/>
</dbReference>
<dbReference type="PANTHER" id="PTHR42958">
    <property type="entry name" value="HYDROGENASE-2 LARGE CHAIN"/>
    <property type="match status" value="1"/>
</dbReference>
<keyword evidence="6 7" id="KW-0560">Oxidoreductase</keyword>
<name>A0A3B1BBV9_9ZZZZ</name>
<dbReference type="InterPro" id="IPR050867">
    <property type="entry name" value="NiFe/NiFeSe_hydrgnase_LSU"/>
</dbReference>
<dbReference type="Gene3D" id="1.10.645.10">
    <property type="entry name" value="Cytochrome-c3 Hydrogenase, chain B"/>
    <property type="match status" value="1"/>
</dbReference>
<dbReference type="PANTHER" id="PTHR42958:SF1">
    <property type="entry name" value="HYDROGENASE-2 LARGE CHAIN"/>
    <property type="match status" value="1"/>
</dbReference>
<dbReference type="GO" id="GO:0030313">
    <property type="term" value="C:cell envelope"/>
    <property type="evidence" value="ECO:0007669"/>
    <property type="project" value="UniProtKB-SubCell"/>
</dbReference>
<organism evidence="7">
    <name type="scientific">hydrothermal vent metagenome</name>
    <dbReference type="NCBI Taxonomy" id="652676"/>
    <lineage>
        <taxon>unclassified sequences</taxon>
        <taxon>metagenomes</taxon>
        <taxon>ecological metagenomes</taxon>
    </lineage>
</organism>
<gene>
    <name evidence="7" type="ORF">MNBD_GAMMA26-139</name>
</gene>
<dbReference type="EMBL" id="UOFX01000093">
    <property type="protein sequence ID" value="VAX11821.1"/>
    <property type="molecule type" value="Genomic_DNA"/>
</dbReference>
<keyword evidence="5" id="KW-0479">Metal-binding</keyword>
<evidence type="ECO:0000256" key="1">
    <source>
        <dbReference type="ARBA" id="ARBA00001967"/>
    </source>
</evidence>
<dbReference type="EC" id="1.12.99.6" evidence="7"/>
<dbReference type="GO" id="GO:0016151">
    <property type="term" value="F:nickel cation binding"/>
    <property type="evidence" value="ECO:0007669"/>
    <property type="project" value="InterPro"/>
</dbReference>
<dbReference type="Pfam" id="PF00374">
    <property type="entry name" value="NiFeSe_Hases"/>
    <property type="match status" value="1"/>
</dbReference>
<reference evidence="7" key="1">
    <citation type="submission" date="2018-06" db="EMBL/GenBank/DDBJ databases">
        <authorList>
            <person name="Zhirakovskaya E."/>
        </authorList>
    </citation>
    <scope>NUCLEOTIDE SEQUENCE</scope>
</reference>
<evidence type="ECO:0000256" key="5">
    <source>
        <dbReference type="ARBA" id="ARBA00022723"/>
    </source>
</evidence>